<protein>
    <recommendedName>
        <fullName evidence="5">Permuted papain-like amidase enzyme, YaeF/YiiX, C92 family</fullName>
    </recommendedName>
</protein>
<gene>
    <name evidence="2" type="ORF">CC99x_00086</name>
    <name evidence="3" type="ORF">CC99x_006485</name>
</gene>
<feature type="compositionally biased region" description="Polar residues" evidence="1">
    <location>
        <begin position="305"/>
        <end position="326"/>
    </location>
</feature>
<evidence type="ECO:0008006" key="5">
    <source>
        <dbReference type="Google" id="ProtNLM"/>
    </source>
</evidence>
<organism evidence="2">
    <name type="scientific">Candidatus Berkiella cookevillensis</name>
    <dbReference type="NCBI Taxonomy" id="437022"/>
    <lineage>
        <taxon>Bacteria</taxon>
        <taxon>Pseudomonadati</taxon>
        <taxon>Pseudomonadota</taxon>
        <taxon>Gammaproteobacteria</taxon>
        <taxon>Candidatus Berkiellales</taxon>
        <taxon>Candidatus Berkiellaceae</taxon>
        <taxon>Candidatus Berkiella</taxon>
    </lineage>
</organism>
<feature type="region of interest" description="Disordered" evidence="1">
    <location>
        <begin position="257"/>
        <end position="332"/>
    </location>
</feature>
<evidence type="ECO:0000256" key="1">
    <source>
        <dbReference type="SAM" id="MobiDB-lite"/>
    </source>
</evidence>
<dbReference type="Gene3D" id="3.90.1720.10">
    <property type="entry name" value="endopeptidase domain like (from Nostoc punctiforme)"/>
    <property type="match status" value="1"/>
</dbReference>
<dbReference type="OrthoDB" id="1550427at2"/>
<evidence type="ECO:0000313" key="4">
    <source>
        <dbReference type="Proteomes" id="UP000051494"/>
    </source>
</evidence>
<dbReference type="PATRIC" id="fig|1590042.3.peg.87"/>
<accession>A0A0Q9YJI0</accession>
<reference evidence="2" key="1">
    <citation type="submission" date="2015-09" db="EMBL/GenBank/DDBJ databases">
        <title>Draft Genome Sequences of Two Novel Amoeba-resistant Intranuclear Bacteria, Candidatus Berkiella cookevillensis and Candidatus Berkiella aquae.</title>
        <authorList>
            <person name="Mehari Y.T."/>
            <person name="Arivett B.A."/>
            <person name="Farone A.L."/>
            <person name="Gunderson J.H."/>
            <person name="Farone M.B."/>
        </authorList>
    </citation>
    <scope>NUCLEOTIDE SEQUENCE [LARGE SCALE GENOMIC DNA]</scope>
    <source>
        <strain evidence="2">CC99</strain>
    </source>
</reference>
<evidence type="ECO:0000313" key="2">
    <source>
        <dbReference type="EMBL" id="KRG19865.1"/>
    </source>
</evidence>
<dbReference type="Pfam" id="PF05708">
    <property type="entry name" value="Peptidase_C92"/>
    <property type="match status" value="1"/>
</dbReference>
<keyword evidence="4" id="KW-1185">Reference proteome</keyword>
<dbReference type="SUPFAM" id="SSF54001">
    <property type="entry name" value="Cysteine proteinases"/>
    <property type="match status" value="1"/>
</dbReference>
<name>A0A0Q9YJI0_9GAMM</name>
<proteinExistence type="predicted"/>
<dbReference type="InterPro" id="IPR038765">
    <property type="entry name" value="Papain-like_cys_pep_sf"/>
</dbReference>
<dbReference type="RefSeq" id="WP_077065309.1">
    <property type="nucleotide sequence ID" value="NZ_LKHV02000001.1"/>
</dbReference>
<dbReference type="EMBL" id="LKHV02000001">
    <property type="protein sequence ID" value="MCS5708554.1"/>
    <property type="molecule type" value="Genomic_DNA"/>
</dbReference>
<dbReference type="InterPro" id="IPR024453">
    <property type="entry name" value="Peptidase_C92"/>
</dbReference>
<feature type="compositionally biased region" description="Polar residues" evidence="1">
    <location>
        <begin position="257"/>
        <end position="267"/>
    </location>
</feature>
<dbReference type="STRING" id="437022.CC99x_00086"/>
<reference evidence="3" key="2">
    <citation type="journal article" date="2016" name="Genome Announc.">
        <title>Draft Genome Sequences of Two Novel Amoeba-Resistant Intranuclear Bacteria, 'Candidatus Berkiella cookevillensis' and 'Candidatus Berkiella aquae'.</title>
        <authorList>
            <person name="Mehari Y.T."/>
            <person name="Arivett B.A."/>
            <person name="Farone A.L."/>
            <person name="Gunderson J.H."/>
            <person name="Farone M.B."/>
        </authorList>
    </citation>
    <scope>NUCLEOTIDE SEQUENCE</scope>
    <source>
        <strain evidence="3">CC99</strain>
    </source>
</reference>
<comment type="caution">
    <text evidence="2">The sequence shown here is derived from an EMBL/GenBank/DDBJ whole genome shotgun (WGS) entry which is preliminary data.</text>
</comment>
<reference evidence="3" key="3">
    <citation type="submission" date="2021-06" db="EMBL/GenBank/DDBJ databases">
        <title>Genomic Description and Analysis of Intracellular Bacteria, Candidatus Berkiella cookevillensis and Candidatus Berkiella aquae.</title>
        <authorList>
            <person name="Kidane D.T."/>
            <person name="Mehari Y.T."/>
            <person name="Rice F.C."/>
            <person name="Arivett B.A."/>
            <person name="Farone A.L."/>
            <person name="Berk S.G."/>
            <person name="Farone M.B."/>
        </authorList>
    </citation>
    <scope>NUCLEOTIDE SEQUENCE</scope>
    <source>
        <strain evidence="3">CC99</strain>
    </source>
</reference>
<dbReference type="EMBL" id="LKHV01000001">
    <property type="protein sequence ID" value="KRG19865.1"/>
    <property type="molecule type" value="Genomic_DNA"/>
</dbReference>
<sequence length="385" mass="44238">MFRSLKESIIHWITYEPPPSGFPLCDFERIRYEVRPSDVLLIEGRSRASTVIKQITQSSWSHSCIYIGRLHDIDDIQLRQELAEHFTGSPDEQLVIEGYLGKGTIVNPLKNYKQDHIRICRPRGLSRKDAQKVLEYAISQIGTEYNTRQIFDLARFLVPWSILPSRWRSSLFEHHVGESTKTVCSTMIAEAFSSVEFPILPLIKQHEETGIELIQRNPKLYTPRDFDYSPFFEIIKYPFIELSDSPNYRNLPWNRTGLVSSDGQSVEETPIQSKKKNKNKQSEKIKNITEPLSSSELEKEPENKAVQTESLFSESELNPELNNDQTAKLHIEDTVLNTDNEPANHLKEPPHTEDTVEKIAIAEEKPSKSLLQRITPSIPIKLSKG</sequence>
<dbReference type="Proteomes" id="UP000051494">
    <property type="component" value="Unassembled WGS sequence"/>
</dbReference>
<dbReference type="AlphaFoldDB" id="A0A0Q9YJI0"/>
<evidence type="ECO:0000313" key="3">
    <source>
        <dbReference type="EMBL" id="MCS5708554.1"/>
    </source>
</evidence>